<protein>
    <submittedName>
        <fullName evidence="1">Uncharacterized protein</fullName>
    </submittedName>
</protein>
<gene>
    <name evidence="1" type="ORF">HMPREF0548_1283</name>
</gene>
<dbReference type="Proteomes" id="UP000005583">
    <property type="component" value="Unassembled WGS sequence"/>
</dbReference>
<keyword evidence="2" id="KW-1185">Reference proteome</keyword>
<dbReference type="EMBL" id="ACGU01000057">
    <property type="protein sequence ID" value="EEJ71867.1"/>
    <property type="molecule type" value="Genomic_DNA"/>
</dbReference>
<organism evidence="1 2">
    <name type="scientific">Lactobacillus ultunensis DSM 16047</name>
    <dbReference type="NCBI Taxonomy" id="525365"/>
    <lineage>
        <taxon>Bacteria</taxon>
        <taxon>Bacillati</taxon>
        <taxon>Bacillota</taxon>
        <taxon>Bacilli</taxon>
        <taxon>Lactobacillales</taxon>
        <taxon>Lactobacillaceae</taxon>
        <taxon>Lactobacillus</taxon>
    </lineage>
</organism>
<dbReference type="eggNOG" id="ENOG5030AAH">
    <property type="taxonomic scope" value="Bacteria"/>
</dbReference>
<sequence length="70" mass="8133">MAQQQRWISLAEASRELGHEKSYISRFYRRHQNEIPNGLIIGNETNKLISDDGIKWIKEHAKKEGVLVSN</sequence>
<evidence type="ECO:0000313" key="1">
    <source>
        <dbReference type="EMBL" id="EEJ71867.1"/>
    </source>
</evidence>
<comment type="caution">
    <text evidence="1">The sequence shown here is derived from an EMBL/GenBank/DDBJ whole genome shotgun (WGS) entry which is preliminary data.</text>
</comment>
<accession>C2ENN7</accession>
<dbReference type="RefSeq" id="WP_007127134.1">
    <property type="nucleotide sequence ID" value="NZ_AZFO01000030.1"/>
</dbReference>
<dbReference type="HOGENOM" id="CLU_178436_0_0_9"/>
<dbReference type="AlphaFoldDB" id="C2ENN7"/>
<reference evidence="1 2" key="1">
    <citation type="submission" date="2009-01" db="EMBL/GenBank/DDBJ databases">
        <authorList>
            <person name="Qin X."/>
            <person name="Bachman B."/>
            <person name="Battles P."/>
            <person name="Bell A."/>
            <person name="Bess C."/>
            <person name="Bickham C."/>
            <person name="Chaboub L."/>
            <person name="Chen D."/>
            <person name="Coyle M."/>
            <person name="Deiros D.R."/>
            <person name="Dinh H."/>
            <person name="Forbes L."/>
            <person name="Fowler G."/>
            <person name="Francisco L."/>
            <person name="Fu Q."/>
            <person name="Gubbala S."/>
            <person name="Hale W."/>
            <person name="Han Y."/>
            <person name="Hemphill L."/>
            <person name="Highlander S.K."/>
            <person name="Hirani K."/>
            <person name="Hogues M."/>
            <person name="Jackson L."/>
            <person name="Jakkamsetti A."/>
            <person name="Javaid M."/>
            <person name="Jiang H."/>
            <person name="Korchina V."/>
            <person name="Kovar C."/>
            <person name="Lara F."/>
            <person name="Lee S."/>
            <person name="Mata R."/>
            <person name="Mathew T."/>
            <person name="Moen C."/>
            <person name="Morales K."/>
            <person name="Munidasa M."/>
            <person name="Nazareth L."/>
            <person name="Ngo R."/>
            <person name="Nguyen L."/>
            <person name="Okwuonu G."/>
            <person name="Ongeri F."/>
            <person name="Patil S."/>
            <person name="Petrosino J."/>
            <person name="Pham C."/>
            <person name="Pham P."/>
            <person name="Pu L.-L."/>
            <person name="Puazo M."/>
            <person name="Raj R."/>
            <person name="Reid J."/>
            <person name="Rouhana J."/>
            <person name="Saada N."/>
            <person name="Shang Y."/>
            <person name="Simmons D."/>
            <person name="Thornton R."/>
            <person name="Warren J."/>
            <person name="Weissenberger G."/>
            <person name="Zhang J."/>
            <person name="Zhang L."/>
            <person name="Zhou C."/>
            <person name="Zhu D."/>
            <person name="Muzny D."/>
            <person name="Worley K."/>
            <person name="Gibbs R."/>
        </authorList>
    </citation>
    <scope>NUCLEOTIDE SEQUENCE [LARGE SCALE GENOMIC DNA]</scope>
    <source>
        <strain evidence="1 2">DSM 16047</strain>
    </source>
</reference>
<proteinExistence type="predicted"/>
<dbReference type="STRING" id="525365.HMPREF0548_1283"/>
<evidence type="ECO:0000313" key="2">
    <source>
        <dbReference type="Proteomes" id="UP000005583"/>
    </source>
</evidence>
<name>C2ENN7_9LACO</name>